<dbReference type="Proteomes" id="UP000053557">
    <property type="component" value="Unassembled WGS sequence"/>
</dbReference>
<evidence type="ECO:0000313" key="2">
    <source>
        <dbReference type="EMBL" id="KUO94924.1"/>
    </source>
</evidence>
<reference evidence="2 3" key="1">
    <citation type="submission" date="2015-12" db="EMBL/GenBank/DDBJ databases">
        <title>Draft genome sequence of Acidibacillus ferrooxidans ITV001, isolated from a chalcopyrite acid mine drainage site in Brazil.</title>
        <authorList>
            <person name="Dall'Agnol H."/>
            <person name="Nancucheo I."/>
            <person name="Johnson B."/>
            <person name="Oliveira R."/>
            <person name="Leite L."/>
            <person name="Pylro V."/>
            <person name="Nunes G.L."/>
            <person name="Tzotzos G."/>
            <person name="Fernandes G.R."/>
            <person name="Dutra J."/>
            <person name="Orellana S.C."/>
            <person name="Oliveira G."/>
        </authorList>
    </citation>
    <scope>NUCLEOTIDE SEQUENCE [LARGE SCALE GENOMIC DNA]</scope>
    <source>
        <strain evidence="3">ITV01</strain>
    </source>
</reference>
<dbReference type="EMBL" id="LPVJ01000065">
    <property type="protein sequence ID" value="KUO94924.1"/>
    <property type="molecule type" value="Genomic_DNA"/>
</dbReference>
<dbReference type="Gene3D" id="3.40.50.150">
    <property type="entry name" value="Vaccinia Virus protein VP39"/>
    <property type="match status" value="1"/>
</dbReference>
<dbReference type="InterPro" id="IPR041698">
    <property type="entry name" value="Methyltransf_25"/>
</dbReference>
<organism evidence="2 3">
    <name type="scientific">Ferroacidibacillus organovorans</name>
    <dbReference type="NCBI Taxonomy" id="1765683"/>
    <lineage>
        <taxon>Bacteria</taxon>
        <taxon>Bacillati</taxon>
        <taxon>Bacillota</taxon>
        <taxon>Bacilli</taxon>
        <taxon>Bacillales</taxon>
        <taxon>Alicyclobacillaceae</taxon>
        <taxon>Ferroacidibacillus</taxon>
    </lineage>
</organism>
<dbReference type="RefSeq" id="WP_067719061.1">
    <property type="nucleotide sequence ID" value="NZ_LPVJ01000065.1"/>
</dbReference>
<evidence type="ECO:0000313" key="3">
    <source>
        <dbReference type="Proteomes" id="UP000053557"/>
    </source>
</evidence>
<gene>
    <name evidence="2" type="ORF">ATW55_13065</name>
</gene>
<name>A0A117SX63_9BACL</name>
<feature type="domain" description="Methyltransferase" evidence="1">
    <location>
        <begin position="254"/>
        <end position="351"/>
    </location>
</feature>
<comment type="caution">
    <text evidence="2">The sequence shown here is derived from an EMBL/GenBank/DDBJ whole genome shotgun (WGS) entry which is preliminary data.</text>
</comment>
<protein>
    <recommendedName>
        <fullName evidence="1">Methyltransferase domain-containing protein</fullName>
    </recommendedName>
</protein>
<dbReference type="SUPFAM" id="SSF53335">
    <property type="entry name" value="S-adenosyl-L-methionine-dependent methyltransferases"/>
    <property type="match status" value="1"/>
</dbReference>
<dbReference type="OrthoDB" id="9760689at2"/>
<dbReference type="InterPro" id="IPR029063">
    <property type="entry name" value="SAM-dependent_MTases_sf"/>
</dbReference>
<accession>A0A117SX63</accession>
<keyword evidence="3" id="KW-1185">Reference proteome</keyword>
<evidence type="ECO:0000259" key="1">
    <source>
        <dbReference type="Pfam" id="PF13649"/>
    </source>
</evidence>
<sequence length="486" mass="55106">MIVHKIQNFMNAGLLVSPWLAGVGKRSRFDDDIFEYLDGQAQSIIDMQWTEQMQTMAFGENLPIPDRIPRTALYEIAASTAVWIAHEETGTPEVTFEFADQALQRMRSYYQTHGLPALVEVYVIATRYENYQAIAYYRDMPERQFILGHLHRPWVDYSLQDELVIGVLTGNMSIRMDGERRVVSLTNQGHANLIEITAALEQSGYLDQRVRILHVSRFNSAIVLEETVHKMAPDWIPQRAAFVNWSGIEPGMRVLEIGCGDGLLTIDGGLADRIGPMGSLIAVDPSMGMLSRARLKLQESTRKWVQFMKAGAEALPFESGSFDAVVGAAFLHLTDIPKALKEVRRVTRDGGIVSAFNILPIEMDAPFFADWMAPLIDLAKQNGRKEPKNFFISAISIEQEFAKAGIRVEKTEMLASRFLYWWPRENVNVAVRGLGWAQEELATIPWAAREELIDLLEEHGEDVCRRYSQENRVLRFPMQMIRGVID</sequence>
<dbReference type="AlphaFoldDB" id="A0A117SX63"/>
<dbReference type="PANTHER" id="PTHR43591">
    <property type="entry name" value="METHYLTRANSFERASE"/>
    <property type="match status" value="1"/>
</dbReference>
<dbReference type="PANTHER" id="PTHR43591:SF78">
    <property type="entry name" value="SLR0407 PROTEIN"/>
    <property type="match status" value="1"/>
</dbReference>
<dbReference type="CDD" id="cd02440">
    <property type="entry name" value="AdoMet_MTases"/>
    <property type="match status" value="1"/>
</dbReference>
<proteinExistence type="predicted"/>
<dbReference type="GO" id="GO:0008168">
    <property type="term" value="F:methyltransferase activity"/>
    <property type="evidence" value="ECO:0007669"/>
    <property type="project" value="TreeGrafter"/>
</dbReference>
<dbReference type="Pfam" id="PF13649">
    <property type="entry name" value="Methyltransf_25"/>
    <property type="match status" value="1"/>
</dbReference>